<dbReference type="InterPro" id="IPR009057">
    <property type="entry name" value="Homeodomain-like_sf"/>
</dbReference>
<dbReference type="CDD" id="cd05013">
    <property type="entry name" value="SIS_RpiR"/>
    <property type="match status" value="1"/>
</dbReference>
<dbReference type="PANTHER" id="PTHR30514">
    <property type="entry name" value="GLUCOKINASE"/>
    <property type="match status" value="1"/>
</dbReference>
<dbReference type="Pfam" id="PF01380">
    <property type="entry name" value="SIS"/>
    <property type="match status" value="1"/>
</dbReference>
<dbReference type="SUPFAM" id="SSF46689">
    <property type="entry name" value="Homeodomain-like"/>
    <property type="match status" value="1"/>
</dbReference>
<dbReference type="GO" id="GO:1901135">
    <property type="term" value="P:carbohydrate derivative metabolic process"/>
    <property type="evidence" value="ECO:0007669"/>
    <property type="project" value="InterPro"/>
</dbReference>
<dbReference type="InterPro" id="IPR036388">
    <property type="entry name" value="WH-like_DNA-bd_sf"/>
</dbReference>
<dbReference type="GO" id="GO:0003677">
    <property type="term" value="F:DNA binding"/>
    <property type="evidence" value="ECO:0007669"/>
    <property type="project" value="UniProtKB-KW"/>
</dbReference>
<dbReference type="Gene3D" id="3.40.50.10490">
    <property type="entry name" value="Glucose-6-phosphate isomerase like protein, domain 1"/>
    <property type="match status" value="1"/>
</dbReference>
<comment type="caution">
    <text evidence="6">The sequence shown here is derived from an EMBL/GenBank/DDBJ whole genome shotgun (WGS) entry which is preliminary data.</text>
</comment>
<gene>
    <name evidence="6" type="ORF">IAA31_01100</name>
</gene>
<evidence type="ECO:0000256" key="1">
    <source>
        <dbReference type="ARBA" id="ARBA00023015"/>
    </source>
</evidence>
<dbReference type="InterPro" id="IPR035472">
    <property type="entry name" value="RpiR-like_SIS"/>
</dbReference>
<keyword evidence="2" id="KW-0238">DNA-binding</keyword>
<dbReference type="GO" id="GO:0003700">
    <property type="term" value="F:DNA-binding transcription factor activity"/>
    <property type="evidence" value="ECO:0007669"/>
    <property type="project" value="InterPro"/>
</dbReference>
<evidence type="ECO:0000313" key="7">
    <source>
        <dbReference type="Proteomes" id="UP000824150"/>
    </source>
</evidence>
<dbReference type="InterPro" id="IPR000281">
    <property type="entry name" value="HTH_RpiR"/>
</dbReference>
<dbReference type="PROSITE" id="PS51464">
    <property type="entry name" value="SIS"/>
    <property type="match status" value="1"/>
</dbReference>
<evidence type="ECO:0000256" key="2">
    <source>
        <dbReference type="ARBA" id="ARBA00023125"/>
    </source>
</evidence>
<evidence type="ECO:0000259" key="5">
    <source>
        <dbReference type="PROSITE" id="PS51464"/>
    </source>
</evidence>
<dbReference type="GO" id="GO:0097367">
    <property type="term" value="F:carbohydrate derivative binding"/>
    <property type="evidence" value="ECO:0007669"/>
    <property type="project" value="InterPro"/>
</dbReference>
<dbReference type="EMBL" id="JAHLFG010000012">
    <property type="protein sequence ID" value="MBU3826080.1"/>
    <property type="molecule type" value="Genomic_DNA"/>
</dbReference>
<protein>
    <submittedName>
        <fullName evidence="6">SIS domain-containing protein</fullName>
    </submittedName>
</protein>
<dbReference type="PANTHER" id="PTHR30514:SF1">
    <property type="entry name" value="HTH-TYPE TRANSCRIPTIONAL REGULATOR HEXR-RELATED"/>
    <property type="match status" value="1"/>
</dbReference>
<reference evidence="6" key="1">
    <citation type="journal article" date="2021" name="PeerJ">
        <title>Extensive microbial diversity within the chicken gut microbiome revealed by metagenomics and culture.</title>
        <authorList>
            <person name="Gilroy R."/>
            <person name="Ravi A."/>
            <person name="Getino M."/>
            <person name="Pursley I."/>
            <person name="Horton D.L."/>
            <person name="Alikhan N.F."/>
            <person name="Baker D."/>
            <person name="Gharbi K."/>
            <person name="Hall N."/>
            <person name="Watson M."/>
            <person name="Adriaenssens E.M."/>
            <person name="Foster-Nyarko E."/>
            <person name="Jarju S."/>
            <person name="Secka A."/>
            <person name="Antonio M."/>
            <person name="Oren A."/>
            <person name="Chaudhuri R.R."/>
            <person name="La Ragione R."/>
            <person name="Hildebrand F."/>
            <person name="Pallen M.J."/>
        </authorList>
    </citation>
    <scope>NUCLEOTIDE SEQUENCE</scope>
    <source>
        <strain evidence="6">687</strain>
    </source>
</reference>
<dbReference type="Gene3D" id="1.10.10.10">
    <property type="entry name" value="Winged helix-like DNA-binding domain superfamily/Winged helix DNA-binding domain"/>
    <property type="match status" value="1"/>
</dbReference>
<dbReference type="PROSITE" id="PS51071">
    <property type="entry name" value="HTH_RPIR"/>
    <property type="match status" value="1"/>
</dbReference>
<organism evidence="6 7">
    <name type="scientific">Candidatus Anaerobiospirillum merdipullorum</name>
    <dbReference type="NCBI Taxonomy" id="2838450"/>
    <lineage>
        <taxon>Bacteria</taxon>
        <taxon>Pseudomonadati</taxon>
        <taxon>Pseudomonadota</taxon>
        <taxon>Gammaproteobacteria</taxon>
        <taxon>Aeromonadales</taxon>
        <taxon>Succinivibrionaceae</taxon>
        <taxon>Anaerobiospirillum</taxon>
    </lineage>
</organism>
<dbReference type="InterPro" id="IPR046348">
    <property type="entry name" value="SIS_dom_sf"/>
</dbReference>
<dbReference type="AlphaFoldDB" id="A0A9E2KME8"/>
<dbReference type="SUPFAM" id="SSF53697">
    <property type="entry name" value="SIS domain"/>
    <property type="match status" value="1"/>
</dbReference>
<keyword evidence="1" id="KW-0805">Transcription regulation</keyword>
<evidence type="ECO:0000259" key="4">
    <source>
        <dbReference type="PROSITE" id="PS51071"/>
    </source>
</evidence>
<dbReference type="InterPro" id="IPR001347">
    <property type="entry name" value="SIS_dom"/>
</dbReference>
<feature type="domain" description="HTH rpiR-type" evidence="4">
    <location>
        <begin position="5"/>
        <end position="81"/>
    </location>
</feature>
<feature type="domain" description="SIS" evidence="5">
    <location>
        <begin position="125"/>
        <end position="265"/>
    </location>
</feature>
<evidence type="ECO:0000256" key="3">
    <source>
        <dbReference type="ARBA" id="ARBA00023163"/>
    </source>
</evidence>
<sequence length="284" mass="31416">MMDPKAIGAHIRMLKPGLTALEHKVLDNIIAKPDFSEQTSLKEIAEENQVSEAMIVKIAKKLNFNGFREFRANLVLYRQLDISRLFSEISPDDNMEQLINKVFGNSVQALEETKVILNPHDLNHAADLLAHAGEILMFGMGGSAIIAEDLAHKFLRIGIRSQVLRDTHLMMMSATVCTEKSLVIAISHSGRTIDVIEALHLAKSYGAKTIVVTNYATSPITAYADITLSSTSQGSMFLGENAAARVAMLNILDVIFVAVTQRNLKRSEDFLIRTRAAVQEKRVK</sequence>
<dbReference type="Pfam" id="PF01418">
    <property type="entry name" value="HTH_6"/>
    <property type="match status" value="1"/>
</dbReference>
<proteinExistence type="predicted"/>
<keyword evidence="3" id="KW-0804">Transcription</keyword>
<evidence type="ECO:0000313" key="6">
    <source>
        <dbReference type="EMBL" id="MBU3826080.1"/>
    </source>
</evidence>
<reference evidence="6" key="2">
    <citation type="submission" date="2021-04" db="EMBL/GenBank/DDBJ databases">
        <authorList>
            <person name="Gilroy R."/>
        </authorList>
    </citation>
    <scope>NUCLEOTIDE SEQUENCE</scope>
    <source>
        <strain evidence="6">687</strain>
    </source>
</reference>
<dbReference type="Proteomes" id="UP000824150">
    <property type="component" value="Unassembled WGS sequence"/>
</dbReference>
<dbReference type="InterPro" id="IPR047640">
    <property type="entry name" value="RpiR-like"/>
</dbReference>
<name>A0A9E2KME8_9GAMM</name>
<accession>A0A9E2KME8</accession>